<accession>A0ACC3TB46</accession>
<evidence type="ECO:0000313" key="2">
    <source>
        <dbReference type="Proteomes" id="UP001433508"/>
    </source>
</evidence>
<comment type="caution">
    <text evidence="1">The sequence shown here is derived from an EMBL/GenBank/DDBJ whole genome shotgun (WGS) entry which is preliminary data.</text>
</comment>
<evidence type="ECO:0000313" key="1">
    <source>
        <dbReference type="EMBL" id="KAK9240865.1"/>
    </source>
</evidence>
<name>A0ACC3TB46_LIPKO</name>
<gene>
    <name evidence="1" type="ORF">V1525DRAFT_394127</name>
</gene>
<proteinExistence type="predicted"/>
<dbReference type="Proteomes" id="UP001433508">
    <property type="component" value="Unassembled WGS sequence"/>
</dbReference>
<protein>
    <submittedName>
        <fullName evidence="1">TPR-like protein</fullName>
    </submittedName>
</protein>
<reference evidence="2" key="1">
    <citation type="journal article" date="2024" name="Front. Bioeng. Biotechnol.">
        <title>Genome-scale model development and genomic sequencing of the oleaginous clade Lipomyces.</title>
        <authorList>
            <person name="Czajka J.J."/>
            <person name="Han Y."/>
            <person name="Kim J."/>
            <person name="Mondo S.J."/>
            <person name="Hofstad B.A."/>
            <person name="Robles A."/>
            <person name="Haridas S."/>
            <person name="Riley R."/>
            <person name="LaButti K."/>
            <person name="Pangilinan J."/>
            <person name="Andreopoulos W."/>
            <person name="Lipzen A."/>
            <person name="Yan J."/>
            <person name="Wang M."/>
            <person name="Ng V."/>
            <person name="Grigoriev I.V."/>
            <person name="Spatafora J.W."/>
            <person name="Magnuson J.K."/>
            <person name="Baker S.E."/>
            <person name="Pomraning K.R."/>
        </authorList>
    </citation>
    <scope>NUCLEOTIDE SEQUENCE [LARGE SCALE GENOMIC DNA]</scope>
    <source>
        <strain evidence="2">CBS 7786</strain>
    </source>
</reference>
<keyword evidence="2" id="KW-1185">Reference proteome</keyword>
<dbReference type="EMBL" id="MU971337">
    <property type="protein sequence ID" value="KAK9240865.1"/>
    <property type="molecule type" value="Genomic_DNA"/>
</dbReference>
<sequence>MDYSDQPLPIIFNEVTKHVDLPPDEVTPSRAKEIQELNSLYRDLVALNADVPPPPNQINGRLNDQVRKLKDAGNASYKKGQYSDAVRMYSLAIEMALKRPPWEASGFVKEELSVLYSNRAQAHMSVSAWGDALVDADTAIYLKRNFAKAHYRKGKCMQHMGRLHEAKAAYELGLESGGTDGSEAELKSALAEVNELLYS</sequence>
<organism evidence="1 2">
    <name type="scientific">Lipomyces kononenkoae</name>
    <name type="common">Yeast</name>
    <dbReference type="NCBI Taxonomy" id="34357"/>
    <lineage>
        <taxon>Eukaryota</taxon>
        <taxon>Fungi</taxon>
        <taxon>Dikarya</taxon>
        <taxon>Ascomycota</taxon>
        <taxon>Saccharomycotina</taxon>
        <taxon>Lipomycetes</taxon>
        <taxon>Lipomycetales</taxon>
        <taxon>Lipomycetaceae</taxon>
        <taxon>Lipomyces</taxon>
    </lineage>
</organism>